<evidence type="ECO:0000256" key="2">
    <source>
        <dbReference type="ARBA" id="ARBA00004961"/>
    </source>
</evidence>
<dbReference type="AlphaFoldDB" id="A0A0L0FFC6"/>
<proteinExistence type="inferred from homology"/>
<dbReference type="Gene3D" id="3.40.50.1360">
    <property type="match status" value="1"/>
</dbReference>
<accession>A0A0L0FFC6</accession>
<evidence type="ECO:0000256" key="1">
    <source>
        <dbReference type="ARBA" id="ARBA00000832"/>
    </source>
</evidence>
<dbReference type="STRING" id="667725.A0A0L0FFC6"/>
<dbReference type="PANTHER" id="PTHR11054:SF0">
    <property type="entry name" value="6-PHOSPHOGLUCONOLACTONASE"/>
    <property type="match status" value="1"/>
</dbReference>
<dbReference type="EC" id="3.1.1.31" evidence="4 6"/>
<comment type="catalytic activity">
    <reaction evidence="1 6">
        <text>6-phospho-D-glucono-1,5-lactone + H2O = 6-phospho-D-gluconate + H(+)</text>
        <dbReference type="Rhea" id="RHEA:12556"/>
        <dbReference type="ChEBI" id="CHEBI:15377"/>
        <dbReference type="ChEBI" id="CHEBI:15378"/>
        <dbReference type="ChEBI" id="CHEBI:57955"/>
        <dbReference type="ChEBI" id="CHEBI:58759"/>
        <dbReference type="EC" id="3.1.1.31"/>
    </reaction>
</comment>
<evidence type="ECO:0000256" key="4">
    <source>
        <dbReference type="ARBA" id="ARBA00013198"/>
    </source>
</evidence>
<dbReference type="Pfam" id="PF01182">
    <property type="entry name" value="Glucosamine_iso"/>
    <property type="match status" value="1"/>
</dbReference>
<dbReference type="InterPro" id="IPR039104">
    <property type="entry name" value="6PGL"/>
</dbReference>
<protein>
    <recommendedName>
        <fullName evidence="4 6">6-phosphogluconolactonase</fullName>
        <shortName evidence="6">6PGL</shortName>
        <ecNumber evidence="4 6">3.1.1.31</ecNumber>
    </recommendedName>
</protein>
<dbReference type="CDD" id="cd01400">
    <property type="entry name" value="6PGL"/>
    <property type="match status" value="1"/>
</dbReference>
<evidence type="ECO:0000313" key="9">
    <source>
        <dbReference type="Proteomes" id="UP000054560"/>
    </source>
</evidence>
<sequence length="246" mass="26339">MTQVETAPTVPEVGLKLAKYITAIADKAIAARGKFTVAVSGGSLPKTLGSGLLHMNEESKIDFSKWQFLYADERSVPLDHADSNHLECKTQIYDPLSISCADNVHAIDYSEDVEEVAAKYEKTLASVFGACDAPQPPVFDLVLLGMGPDGHTLSLFPGHALLEERTKLVASLADSPKPPSKRVTLTYPVCEAARNVAFVTSGAAKADVVYNIHKEGNSNNYPSGLVKCANEDGVMWFLDATAAGKL</sequence>
<keyword evidence="9" id="KW-1185">Reference proteome</keyword>
<gene>
    <name evidence="8" type="ORF">SARC_11993</name>
</gene>
<dbReference type="NCBIfam" id="TIGR01198">
    <property type="entry name" value="pgl"/>
    <property type="match status" value="1"/>
</dbReference>
<dbReference type="SUPFAM" id="SSF100950">
    <property type="entry name" value="NagB/RpiA/CoA transferase-like"/>
    <property type="match status" value="1"/>
</dbReference>
<dbReference type="EMBL" id="KQ243594">
    <property type="protein sequence ID" value="KNC75482.1"/>
    <property type="molecule type" value="Genomic_DNA"/>
</dbReference>
<evidence type="ECO:0000256" key="3">
    <source>
        <dbReference type="ARBA" id="ARBA00010662"/>
    </source>
</evidence>
<reference evidence="8 9" key="1">
    <citation type="submission" date="2011-02" db="EMBL/GenBank/DDBJ databases">
        <title>The Genome Sequence of Sphaeroforma arctica JP610.</title>
        <authorList>
            <consortium name="The Broad Institute Genome Sequencing Platform"/>
            <person name="Russ C."/>
            <person name="Cuomo C."/>
            <person name="Young S.K."/>
            <person name="Zeng Q."/>
            <person name="Gargeya S."/>
            <person name="Alvarado L."/>
            <person name="Berlin A."/>
            <person name="Chapman S.B."/>
            <person name="Chen Z."/>
            <person name="Freedman E."/>
            <person name="Gellesch M."/>
            <person name="Goldberg J."/>
            <person name="Griggs A."/>
            <person name="Gujja S."/>
            <person name="Heilman E."/>
            <person name="Heiman D."/>
            <person name="Howarth C."/>
            <person name="Mehta T."/>
            <person name="Neiman D."/>
            <person name="Pearson M."/>
            <person name="Roberts A."/>
            <person name="Saif S."/>
            <person name="Shea T."/>
            <person name="Shenoy N."/>
            <person name="Sisk P."/>
            <person name="Stolte C."/>
            <person name="Sykes S."/>
            <person name="White J."/>
            <person name="Yandava C."/>
            <person name="Burger G."/>
            <person name="Gray M.W."/>
            <person name="Holland P.W.H."/>
            <person name="King N."/>
            <person name="Lang F.B.F."/>
            <person name="Roger A.J."/>
            <person name="Ruiz-Trillo I."/>
            <person name="Haas B."/>
            <person name="Nusbaum C."/>
            <person name="Birren B."/>
        </authorList>
    </citation>
    <scope>NUCLEOTIDE SEQUENCE [LARGE SCALE GENOMIC DNA]</scope>
    <source>
        <strain evidence="8 9">JP610</strain>
    </source>
</reference>
<dbReference type="InterPro" id="IPR005900">
    <property type="entry name" value="6-phosphogluconolactonase_DevB"/>
</dbReference>
<comment type="function">
    <text evidence="6">Hydrolysis of 6-phosphogluconolactone to 6-phosphogluconate.</text>
</comment>
<evidence type="ECO:0000313" key="8">
    <source>
        <dbReference type="EMBL" id="KNC75482.1"/>
    </source>
</evidence>
<comment type="pathway">
    <text evidence="2 6">Carbohydrate degradation; pentose phosphate pathway; D-ribulose 5-phosphate from D-glucose 6-phosphate (oxidative stage): step 2/3.</text>
</comment>
<comment type="similarity">
    <text evidence="3 6">Belongs to the glucosamine/galactosamine-6-phosphate isomerase family. 6-phosphogluconolactonase subfamily.</text>
</comment>
<evidence type="ECO:0000259" key="7">
    <source>
        <dbReference type="Pfam" id="PF01182"/>
    </source>
</evidence>
<dbReference type="OrthoDB" id="432544at2759"/>
<dbReference type="GO" id="GO:0017057">
    <property type="term" value="F:6-phosphogluconolactonase activity"/>
    <property type="evidence" value="ECO:0007669"/>
    <property type="project" value="UniProtKB-UniRule"/>
</dbReference>
<dbReference type="FunFam" id="3.40.50.1360:FF:000005">
    <property type="entry name" value="6-phosphogluconolactonase"/>
    <property type="match status" value="1"/>
</dbReference>
<dbReference type="GeneID" id="25912497"/>
<dbReference type="InterPro" id="IPR037171">
    <property type="entry name" value="NagB/RpiA_transferase-like"/>
</dbReference>
<evidence type="ECO:0000256" key="5">
    <source>
        <dbReference type="ARBA" id="ARBA00022801"/>
    </source>
</evidence>
<dbReference type="GO" id="GO:0006098">
    <property type="term" value="P:pentose-phosphate shunt"/>
    <property type="evidence" value="ECO:0007669"/>
    <property type="project" value="UniProtKB-UniPathway"/>
</dbReference>
<dbReference type="Proteomes" id="UP000054560">
    <property type="component" value="Unassembled WGS sequence"/>
</dbReference>
<feature type="domain" description="Glucosamine/galactosamine-6-phosphate isomerase" evidence="7">
    <location>
        <begin position="14"/>
        <end position="231"/>
    </location>
</feature>
<organism evidence="8 9">
    <name type="scientific">Sphaeroforma arctica JP610</name>
    <dbReference type="NCBI Taxonomy" id="667725"/>
    <lineage>
        <taxon>Eukaryota</taxon>
        <taxon>Ichthyosporea</taxon>
        <taxon>Ichthyophonida</taxon>
        <taxon>Sphaeroforma</taxon>
    </lineage>
</organism>
<dbReference type="InterPro" id="IPR006148">
    <property type="entry name" value="Glc/Gal-6P_isomerase"/>
</dbReference>
<dbReference type="RefSeq" id="XP_014149384.1">
    <property type="nucleotide sequence ID" value="XM_014293909.1"/>
</dbReference>
<name>A0A0L0FFC6_9EUKA</name>
<dbReference type="UniPathway" id="UPA00115">
    <property type="reaction ID" value="UER00409"/>
</dbReference>
<keyword evidence="5 6" id="KW-0378">Hydrolase</keyword>
<dbReference type="PANTHER" id="PTHR11054">
    <property type="entry name" value="6-PHOSPHOGLUCONOLACTONASE"/>
    <property type="match status" value="1"/>
</dbReference>
<dbReference type="GO" id="GO:0005975">
    <property type="term" value="P:carbohydrate metabolic process"/>
    <property type="evidence" value="ECO:0007669"/>
    <property type="project" value="UniProtKB-UniRule"/>
</dbReference>
<dbReference type="eggNOG" id="KOG3147">
    <property type="taxonomic scope" value="Eukaryota"/>
</dbReference>
<evidence type="ECO:0000256" key="6">
    <source>
        <dbReference type="RuleBase" id="RU365095"/>
    </source>
</evidence>